<evidence type="ECO:0000256" key="9">
    <source>
        <dbReference type="ARBA" id="ARBA00023173"/>
    </source>
</evidence>
<dbReference type="GO" id="GO:0034707">
    <property type="term" value="C:chloride channel complex"/>
    <property type="evidence" value="ECO:0007669"/>
    <property type="project" value="UniProtKB-KW"/>
</dbReference>
<keyword evidence="8 14" id="KW-0472">Membrane</keyword>
<evidence type="ECO:0000256" key="6">
    <source>
        <dbReference type="ARBA" id="ARBA00022989"/>
    </source>
</evidence>
<feature type="transmembrane region" description="Helical" evidence="14">
    <location>
        <begin position="95"/>
        <end position="114"/>
    </location>
</feature>
<evidence type="ECO:0000256" key="2">
    <source>
        <dbReference type="ARBA" id="ARBA00009849"/>
    </source>
</evidence>
<organism evidence="16 17">
    <name type="scientific">Acanthamoeba castellanii (strain ATCC 30010 / Neff)</name>
    <dbReference type="NCBI Taxonomy" id="1257118"/>
    <lineage>
        <taxon>Eukaryota</taxon>
        <taxon>Amoebozoa</taxon>
        <taxon>Discosea</taxon>
        <taxon>Longamoebia</taxon>
        <taxon>Centramoebida</taxon>
        <taxon>Acanthamoebidae</taxon>
        <taxon>Acanthamoeba</taxon>
    </lineage>
</organism>
<evidence type="ECO:0000256" key="3">
    <source>
        <dbReference type="ARBA" id="ARBA00022448"/>
    </source>
</evidence>
<dbReference type="PANTHER" id="PTHR12424:SF8">
    <property type="entry name" value="PROTEIN TWEETY"/>
    <property type="match status" value="1"/>
</dbReference>
<keyword evidence="12" id="KW-0407">Ion channel</keyword>
<dbReference type="KEGG" id="acan:ACA1_053980"/>
<feature type="transmembrane region" description="Helical" evidence="14">
    <location>
        <begin position="626"/>
        <end position="647"/>
    </location>
</feature>
<feature type="transmembrane region" description="Helical" evidence="14">
    <location>
        <begin position="48"/>
        <end position="74"/>
    </location>
</feature>
<keyword evidence="17" id="KW-1185">Reference proteome</keyword>
<protein>
    <submittedName>
        <fullName evidence="16">Uncharacterized protein</fullName>
    </submittedName>
</protein>
<name>L8H582_ACACF</name>
<dbReference type="VEuPathDB" id="AmoebaDB:ACA1_053980"/>
<gene>
    <name evidence="16" type="ORF">ACA1_053980</name>
</gene>
<keyword evidence="11" id="KW-0868">Chloride</keyword>
<dbReference type="EMBL" id="KB007909">
    <property type="protein sequence ID" value="ELR20654.1"/>
    <property type="molecule type" value="Genomic_DNA"/>
</dbReference>
<evidence type="ECO:0000256" key="15">
    <source>
        <dbReference type="SAM" id="SignalP"/>
    </source>
</evidence>
<feature type="compositionally biased region" description="Basic and acidic residues" evidence="13">
    <location>
        <begin position="677"/>
        <end position="692"/>
    </location>
</feature>
<dbReference type="AlphaFoldDB" id="L8H582"/>
<feature type="chain" id="PRO_5003990744" evidence="15">
    <location>
        <begin position="26"/>
        <end position="710"/>
    </location>
</feature>
<dbReference type="GO" id="GO:0072320">
    <property type="term" value="F:volume-sensitive chloride channel activity"/>
    <property type="evidence" value="ECO:0007669"/>
    <property type="project" value="TreeGrafter"/>
</dbReference>
<evidence type="ECO:0000256" key="14">
    <source>
        <dbReference type="SAM" id="Phobius"/>
    </source>
</evidence>
<evidence type="ECO:0000256" key="11">
    <source>
        <dbReference type="ARBA" id="ARBA00023214"/>
    </source>
</evidence>
<keyword evidence="4" id="KW-1003">Cell membrane</keyword>
<dbReference type="PANTHER" id="PTHR12424">
    <property type="entry name" value="TWEETY-RELATED"/>
    <property type="match status" value="1"/>
</dbReference>
<dbReference type="Proteomes" id="UP000011083">
    <property type="component" value="Unassembled WGS sequence"/>
</dbReference>
<keyword evidence="10" id="KW-0325">Glycoprotein</keyword>
<keyword evidence="9" id="KW-0869">Chloride channel</keyword>
<evidence type="ECO:0000313" key="17">
    <source>
        <dbReference type="Proteomes" id="UP000011083"/>
    </source>
</evidence>
<sequence>MSASAGSWLALACVVALLAVPRYSADLEPVPPDFRPTHPDYQQALLLLTIAAIAGCLLVLSCGGCFSCVAAGLLRVAADRNRRKPRSTKRPHRQWRTCLWVAATAMLAFTGVALELNSSGCPDPRFVGVNLATASVRLGHDIGHSFQPLHNLSKEVGHALDTAQALLADSEAAYPRVLFLRDLALSLEPQVDALHRSVDQLLDVLRRYPHARELDRQLGRLTGRSVIRDMPQLFPSLRNQLHSLDTLLLSPIQAPLTSLNQEISALQGVINVQAIGGLQFGLFFFMSLESALLSDARFDRDLLHWLDSKEREVQPIILAKLRQLVNAVVAERSHYPSGVVHQAQIIDQKYLRADEALEAIGPVDALIQALSSSDYSTPEVANALRDLLQVLDQKLTPRGLVEARKLKSGIAFLADRAAIDRMKENLVDKQFGAYQRKMAHVKSADVNSLLVRWHQLHTKLRDGLGNVTAHWARVIVLLLVAALWCSLEMGLYLPASVAIADWCAAPEDSVVSLLREHASLPLESTVHYYLQCKGENLLVPSLDYASQELHKATTELNHGMNYTLVVPSAKNITTELMTALVDGESRLESVRRLTNCSIARTPFDQVKSAMCGELLRGSVHLMLGRMAMVLLVSFALFSAWLAVAAHANYADAVAARLPLLWIDSGEEEYLKLSTTDDADHQDHHDQADEDKASSPLREGISAHQSGIGNS</sequence>
<keyword evidence="7" id="KW-0406">Ion transport</keyword>
<proteinExistence type="inferred from homology"/>
<evidence type="ECO:0000256" key="13">
    <source>
        <dbReference type="SAM" id="MobiDB-lite"/>
    </source>
</evidence>
<evidence type="ECO:0000256" key="5">
    <source>
        <dbReference type="ARBA" id="ARBA00022692"/>
    </source>
</evidence>
<evidence type="ECO:0000256" key="7">
    <source>
        <dbReference type="ARBA" id="ARBA00023065"/>
    </source>
</evidence>
<keyword evidence="5 14" id="KW-0812">Transmembrane</keyword>
<dbReference type="RefSeq" id="XP_004344057.1">
    <property type="nucleotide sequence ID" value="XM_004344007.1"/>
</dbReference>
<evidence type="ECO:0000256" key="8">
    <source>
        <dbReference type="ARBA" id="ARBA00023136"/>
    </source>
</evidence>
<keyword evidence="3" id="KW-0813">Transport</keyword>
<comment type="subcellular location">
    <subcellularLocation>
        <location evidence="1">Cell membrane</location>
        <topology evidence="1">Multi-pass membrane protein</topology>
    </subcellularLocation>
</comment>
<keyword evidence="6 14" id="KW-1133">Transmembrane helix</keyword>
<evidence type="ECO:0000256" key="1">
    <source>
        <dbReference type="ARBA" id="ARBA00004651"/>
    </source>
</evidence>
<feature type="signal peptide" evidence="15">
    <location>
        <begin position="1"/>
        <end position="25"/>
    </location>
</feature>
<evidence type="ECO:0000313" key="16">
    <source>
        <dbReference type="EMBL" id="ELR20654.1"/>
    </source>
</evidence>
<evidence type="ECO:0000256" key="12">
    <source>
        <dbReference type="ARBA" id="ARBA00023303"/>
    </source>
</evidence>
<dbReference type="InterPro" id="IPR006990">
    <property type="entry name" value="Tweety"/>
</dbReference>
<dbReference type="Pfam" id="PF04906">
    <property type="entry name" value="Tweety"/>
    <property type="match status" value="1"/>
</dbReference>
<keyword evidence="15" id="KW-0732">Signal</keyword>
<dbReference type="GO" id="GO:0005229">
    <property type="term" value="F:intracellularly calcium-gated chloride channel activity"/>
    <property type="evidence" value="ECO:0007669"/>
    <property type="project" value="TreeGrafter"/>
</dbReference>
<evidence type="ECO:0000256" key="4">
    <source>
        <dbReference type="ARBA" id="ARBA00022475"/>
    </source>
</evidence>
<comment type="similarity">
    <text evidence="2">Belongs to the tweety family.</text>
</comment>
<dbReference type="GeneID" id="14921522"/>
<evidence type="ECO:0000256" key="10">
    <source>
        <dbReference type="ARBA" id="ARBA00023180"/>
    </source>
</evidence>
<accession>L8H582</accession>
<dbReference type="GO" id="GO:0005886">
    <property type="term" value="C:plasma membrane"/>
    <property type="evidence" value="ECO:0007669"/>
    <property type="project" value="UniProtKB-SubCell"/>
</dbReference>
<feature type="region of interest" description="Disordered" evidence="13">
    <location>
        <begin position="675"/>
        <end position="710"/>
    </location>
</feature>
<reference evidence="16 17" key="1">
    <citation type="journal article" date="2013" name="Genome Biol.">
        <title>Genome of Acanthamoeba castellanii highlights extensive lateral gene transfer and early evolution of tyrosine kinase signaling.</title>
        <authorList>
            <person name="Clarke M."/>
            <person name="Lohan A.J."/>
            <person name="Liu B."/>
            <person name="Lagkouvardos I."/>
            <person name="Roy S."/>
            <person name="Zafar N."/>
            <person name="Bertelli C."/>
            <person name="Schilde C."/>
            <person name="Kianianmomeni A."/>
            <person name="Burglin T.R."/>
            <person name="Frech C."/>
            <person name="Turcotte B."/>
            <person name="Kopec K.O."/>
            <person name="Synnott J.M."/>
            <person name="Choo C."/>
            <person name="Paponov I."/>
            <person name="Finkler A."/>
            <person name="Soon Heng Tan C."/>
            <person name="Hutchins A.P."/>
            <person name="Weinmeier T."/>
            <person name="Rattei T."/>
            <person name="Chu J.S."/>
            <person name="Gimenez G."/>
            <person name="Irimia M."/>
            <person name="Rigden D.J."/>
            <person name="Fitzpatrick D.A."/>
            <person name="Lorenzo-Morales J."/>
            <person name="Bateman A."/>
            <person name="Chiu C.H."/>
            <person name="Tang P."/>
            <person name="Hegemann P."/>
            <person name="Fromm H."/>
            <person name="Raoult D."/>
            <person name="Greub G."/>
            <person name="Miranda-Saavedra D."/>
            <person name="Chen N."/>
            <person name="Nash P."/>
            <person name="Ginger M.L."/>
            <person name="Horn M."/>
            <person name="Schaap P."/>
            <person name="Caler L."/>
            <person name="Loftus B."/>
        </authorList>
    </citation>
    <scope>NUCLEOTIDE SEQUENCE [LARGE SCALE GENOMIC DNA]</scope>
    <source>
        <strain evidence="16 17">Neff</strain>
    </source>
</reference>